<dbReference type="EMBL" id="JARBDR010000921">
    <property type="protein sequence ID" value="KAJ8299391.1"/>
    <property type="molecule type" value="Genomic_DNA"/>
</dbReference>
<evidence type="ECO:0000256" key="4">
    <source>
        <dbReference type="ARBA" id="ARBA00022833"/>
    </source>
</evidence>
<evidence type="ECO:0000313" key="6">
    <source>
        <dbReference type="EMBL" id="KAJ8299391.1"/>
    </source>
</evidence>
<name>A0ABQ9E1N5_TEGGR</name>
<reference evidence="6 7" key="1">
    <citation type="submission" date="2022-12" db="EMBL/GenBank/DDBJ databases">
        <title>Chromosome-level genome of Tegillarca granosa.</title>
        <authorList>
            <person name="Kim J."/>
        </authorList>
    </citation>
    <scope>NUCLEOTIDE SEQUENCE [LARGE SCALE GENOMIC DNA]</scope>
    <source>
        <strain evidence="6">Teg-2019</strain>
        <tissue evidence="6">Adductor muscle</tissue>
    </source>
</reference>
<keyword evidence="7" id="KW-1185">Reference proteome</keyword>
<sequence>MASILEQYEDSARAASSVISNVSTIQEPIGSGFIDARLEADTPIFSKKKVNFKPPDPITHIVVCNNFLIMSMNTNILLRLDLEHPDTPDEVEIPKGIDDRVHKIFQDPTGKHLIISMVSTENYYLSRNSKKPRPISKLKGYHIDAVGWNWQNANENTTGAILIGTNKGLIFETELSANEDSRFFQGSLDQYLKQLFNLSKGEKNVPVTGLEFDRIPSETMTEYKYFILATTPGRLYQFIGTVSKSAEPPMFQQLFQQYETVTEQFLELPGDFGYSELRLFLPKFRGQAKTFAWMTGPGIYYGDIDTSGAAGPHSITTNAKLIKYPKEGEDKPPHPISIVLTEFHVLLLYPDRLRAMCVLNEQLIYDDIYPERMGKLLGVCKDPLKGIIWAFTPQSVFKYKVIRETRDVWQMYLDKGDFELAKEYCRDNAAQMDRVLTKQAEHLFNNKRYEESAEMYAQTQNSFEEIALKFIKLNKKDALKSFLRRKLLSLRPQDKTQLTMLVTWLIEIYLNQLGELKDQGLEISTEYENIQADFQRFLAQSNVKECASNNRGVVYDLIASHGDVTGHGIFCSSNARF</sequence>
<evidence type="ECO:0000259" key="5">
    <source>
        <dbReference type="Pfam" id="PF05131"/>
    </source>
</evidence>
<accession>A0ABQ9E1N5</accession>
<evidence type="ECO:0000313" key="7">
    <source>
        <dbReference type="Proteomes" id="UP001217089"/>
    </source>
</evidence>
<feature type="domain" description="Pep3/Vps18 beta-propeller" evidence="5">
    <location>
        <begin position="43"/>
        <end position="401"/>
    </location>
</feature>
<keyword evidence="3" id="KW-0863">Zinc-finger</keyword>
<evidence type="ECO:0000256" key="1">
    <source>
        <dbReference type="ARBA" id="ARBA00004492"/>
    </source>
</evidence>
<evidence type="ECO:0000256" key="2">
    <source>
        <dbReference type="ARBA" id="ARBA00022723"/>
    </source>
</evidence>
<protein>
    <recommendedName>
        <fullName evidence="5">Pep3/Vps18 beta-propeller domain-containing protein</fullName>
    </recommendedName>
</protein>
<dbReference type="Proteomes" id="UP001217089">
    <property type="component" value="Unassembled WGS sequence"/>
</dbReference>
<comment type="caution">
    <text evidence="6">The sequence shown here is derived from an EMBL/GenBank/DDBJ whole genome shotgun (WGS) entry which is preliminary data.</text>
</comment>
<dbReference type="PANTHER" id="PTHR23323">
    <property type="entry name" value="VACUOLAR PROTEIN SORTING-ASSOCIATED PROTEIN"/>
    <property type="match status" value="1"/>
</dbReference>
<proteinExistence type="predicted"/>
<organism evidence="6 7">
    <name type="scientific">Tegillarca granosa</name>
    <name type="common">Malaysian cockle</name>
    <name type="synonym">Anadara granosa</name>
    <dbReference type="NCBI Taxonomy" id="220873"/>
    <lineage>
        <taxon>Eukaryota</taxon>
        <taxon>Metazoa</taxon>
        <taxon>Spiralia</taxon>
        <taxon>Lophotrochozoa</taxon>
        <taxon>Mollusca</taxon>
        <taxon>Bivalvia</taxon>
        <taxon>Autobranchia</taxon>
        <taxon>Pteriomorphia</taxon>
        <taxon>Arcoida</taxon>
        <taxon>Arcoidea</taxon>
        <taxon>Arcidae</taxon>
        <taxon>Tegillarca</taxon>
    </lineage>
</organism>
<keyword evidence="4" id="KW-0862">Zinc</keyword>
<evidence type="ECO:0000256" key="3">
    <source>
        <dbReference type="ARBA" id="ARBA00022771"/>
    </source>
</evidence>
<gene>
    <name evidence="6" type="ORF">KUTeg_023451</name>
</gene>
<dbReference type="Pfam" id="PF05131">
    <property type="entry name" value="Pep3_Vps18"/>
    <property type="match status" value="1"/>
</dbReference>
<keyword evidence="2" id="KW-0479">Metal-binding</keyword>
<dbReference type="InterPro" id="IPR007810">
    <property type="entry name" value="Pep3/Vps18_beta-prop"/>
</dbReference>
<comment type="subcellular location">
    <subcellularLocation>
        <location evidence="1">Late endosome membrane</location>
        <topology evidence="1">Peripheral membrane protein</topology>
        <orientation evidence="1">Cytoplasmic side</orientation>
    </subcellularLocation>
</comment>
<dbReference type="PANTHER" id="PTHR23323:SF26">
    <property type="entry name" value="VACUOLAR PROTEIN SORTING-ASSOCIATED PROTEIN 18 HOMOLOG"/>
    <property type="match status" value="1"/>
</dbReference>